<feature type="region of interest" description="Disordered" evidence="1">
    <location>
        <begin position="1"/>
        <end position="126"/>
    </location>
</feature>
<evidence type="ECO:0000313" key="3">
    <source>
        <dbReference type="Proteomes" id="UP000235786"/>
    </source>
</evidence>
<reference evidence="2 3" key="1">
    <citation type="submission" date="2016-04" db="EMBL/GenBank/DDBJ databases">
        <title>A degradative enzymes factory behind the ericoid mycorrhizal symbiosis.</title>
        <authorList>
            <consortium name="DOE Joint Genome Institute"/>
            <person name="Martino E."/>
            <person name="Morin E."/>
            <person name="Grelet G."/>
            <person name="Kuo A."/>
            <person name="Kohler A."/>
            <person name="Daghino S."/>
            <person name="Barry K."/>
            <person name="Choi C."/>
            <person name="Cichocki N."/>
            <person name="Clum A."/>
            <person name="Copeland A."/>
            <person name="Hainaut M."/>
            <person name="Haridas S."/>
            <person name="Labutti K."/>
            <person name="Lindquist E."/>
            <person name="Lipzen A."/>
            <person name="Khouja H.-R."/>
            <person name="Murat C."/>
            <person name="Ohm R."/>
            <person name="Olson A."/>
            <person name="Spatafora J."/>
            <person name="Veneault-Fourrey C."/>
            <person name="Henrissat B."/>
            <person name="Grigoriev I."/>
            <person name="Martin F."/>
            <person name="Perotto S."/>
        </authorList>
    </citation>
    <scope>NUCLEOTIDE SEQUENCE [LARGE SCALE GENOMIC DNA]</scope>
    <source>
        <strain evidence="2 3">F</strain>
    </source>
</reference>
<name>A0A2J6R7H2_HYAVF</name>
<gene>
    <name evidence="2" type="ORF">L207DRAFT_517598</name>
</gene>
<keyword evidence="3" id="KW-1185">Reference proteome</keyword>
<feature type="compositionally biased region" description="Polar residues" evidence="1">
    <location>
        <begin position="68"/>
        <end position="82"/>
    </location>
</feature>
<dbReference type="EMBL" id="KZ613954">
    <property type="protein sequence ID" value="PMD34462.1"/>
    <property type="molecule type" value="Genomic_DNA"/>
</dbReference>
<protein>
    <submittedName>
        <fullName evidence="2">Uncharacterized protein</fullName>
    </submittedName>
</protein>
<accession>A0A2J6R7H2</accession>
<sequence length="126" mass="13706">MRHASASVPFPSPVSSQFTEAPLSPPLPSPEQDMSSTSSPTIERPPIRPPTKRSVPQPLTRPVLTRPITITTNNKQKSSLTHHPSFINASSSLIPSHLIPPLTPNPSTFLPPTSRKPPIDRLTAKR</sequence>
<evidence type="ECO:0000313" key="2">
    <source>
        <dbReference type="EMBL" id="PMD34462.1"/>
    </source>
</evidence>
<evidence type="ECO:0000256" key="1">
    <source>
        <dbReference type="SAM" id="MobiDB-lite"/>
    </source>
</evidence>
<feature type="compositionally biased region" description="Low complexity" evidence="1">
    <location>
        <begin position="1"/>
        <end position="16"/>
    </location>
</feature>
<organism evidence="2 3">
    <name type="scientific">Hyaloscypha variabilis (strain UAMH 11265 / GT02V1 / F)</name>
    <name type="common">Meliniomyces variabilis</name>
    <dbReference type="NCBI Taxonomy" id="1149755"/>
    <lineage>
        <taxon>Eukaryota</taxon>
        <taxon>Fungi</taxon>
        <taxon>Dikarya</taxon>
        <taxon>Ascomycota</taxon>
        <taxon>Pezizomycotina</taxon>
        <taxon>Leotiomycetes</taxon>
        <taxon>Helotiales</taxon>
        <taxon>Hyaloscyphaceae</taxon>
        <taxon>Hyaloscypha</taxon>
        <taxon>Hyaloscypha variabilis</taxon>
    </lineage>
</organism>
<feature type="compositionally biased region" description="Basic and acidic residues" evidence="1">
    <location>
        <begin position="117"/>
        <end position="126"/>
    </location>
</feature>
<dbReference type="Proteomes" id="UP000235786">
    <property type="component" value="Unassembled WGS sequence"/>
</dbReference>
<proteinExistence type="predicted"/>
<feature type="compositionally biased region" description="Low complexity" evidence="1">
    <location>
        <begin position="90"/>
        <end position="100"/>
    </location>
</feature>
<dbReference type="AlphaFoldDB" id="A0A2J6R7H2"/>